<evidence type="ECO:0000313" key="2">
    <source>
        <dbReference type="EMBL" id="KAG1565672.1"/>
    </source>
</evidence>
<keyword evidence="3" id="KW-1185">Reference proteome</keyword>
<dbReference type="AlphaFoldDB" id="A0A9P6YWJ4"/>
<keyword evidence="1" id="KW-0812">Transmembrane</keyword>
<organism evidence="2 3">
    <name type="scientific">Rhizopus delemar</name>
    <dbReference type="NCBI Taxonomy" id="936053"/>
    <lineage>
        <taxon>Eukaryota</taxon>
        <taxon>Fungi</taxon>
        <taxon>Fungi incertae sedis</taxon>
        <taxon>Mucoromycota</taxon>
        <taxon>Mucoromycotina</taxon>
        <taxon>Mucoromycetes</taxon>
        <taxon>Mucorales</taxon>
        <taxon>Mucorineae</taxon>
        <taxon>Rhizopodaceae</taxon>
        <taxon>Rhizopus</taxon>
    </lineage>
</organism>
<gene>
    <name evidence="2" type="ORF">G6F50_009853</name>
</gene>
<proteinExistence type="predicted"/>
<protein>
    <recommendedName>
        <fullName evidence="4">Transmembrane protein 135 N-terminal domain-containing protein</fullName>
    </recommendedName>
</protein>
<feature type="transmembrane region" description="Helical" evidence="1">
    <location>
        <begin position="270"/>
        <end position="289"/>
    </location>
</feature>
<keyword evidence="1" id="KW-0472">Membrane</keyword>
<dbReference type="Proteomes" id="UP000740926">
    <property type="component" value="Unassembled WGS sequence"/>
</dbReference>
<reference evidence="2 3" key="1">
    <citation type="journal article" date="2020" name="Microb. Genom.">
        <title>Genetic diversity of clinical and environmental Mucorales isolates obtained from an investigation of mucormycosis cases among solid organ transplant recipients.</title>
        <authorList>
            <person name="Nguyen M.H."/>
            <person name="Kaul D."/>
            <person name="Muto C."/>
            <person name="Cheng S.J."/>
            <person name="Richter R.A."/>
            <person name="Bruno V.M."/>
            <person name="Liu G."/>
            <person name="Beyhan S."/>
            <person name="Sundermann A.J."/>
            <person name="Mounaud S."/>
            <person name="Pasculle A.W."/>
            <person name="Nierman W.C."/>
            <person name="Driscoll E."/>
            <person name="Cumbie R."/>
            <person name="Clancy C.J."/>
            <person name="Dupont C.L."/>
        </authorList>
    </citation>
    <scope>NUCLEOTIDE SEQUENCE [LARGE SCALE GENOMIC DNA]</scope>
    <source>
        <strain evidence="2 3">GL24</strain>
    </source>
</reference>
<dbReference type="PANTHER" id="PTHR12459:SF15">
    <property type="entry name" value="TRANSMEMBRANE PROTEIN 135"/>
    <property type="match status" value="1"/>
</dbReference>
<name>A0A9P6YWJ4_9FUNG</name>
<feature type="transmembrane region" description="Helical" evidence="1">
    <location>
        <begin position="310"/>
        <end position="327"/>
    </location>
</feature>
<evidence type="ECO:0008006" key="4">
    <source>
        <dbReference type="Google" id="ProtNLM"/>
    </source>
</evidence>
<evidence type="ECO:0000256" key="1">
    <source>
        <dbReference type="SAM" id="Phobius"/>
    </source>
</evidence>
<comment type="caution">
    <text evidence="2">The sequence shown here is derived from an EMBL/GenBank/DDBJ whole genome shotgun (WGS) entry which is preliminary data.</text>
</comment>
<dbReference type="EMBL" id="JAANIU010002022">
    <property type="protein sequence ID" value="KAG1565672.1"/>
    <property type="molecule type" value="Genomic_DNA"/>
</dbReference>
<accession>A0A9P6YWJ4</accession>
<feature type="transmembrane region" description="Helical" evidence="1">
    <location>
        <begin position="20"/>
        <end position="38"/>
    </location>
</feature>
<keyword evidence="1" id="KW-1133">Transmembrane helix</keyword>
<evidence type="ECO:0000313" key="3">
    <source>
        <dbReference type="Proteomes" id="UP000740926"/>
    </source>
</evidence>
<dbReference type="InterPro" id="IPR026749">
    <property type="entry name" value="Tmem135"/>
</dbReference>
<dbReference type="PANTHER" id="PTHR12459">
    <property type="entry name" value="TRANSMEMBRANE PROTEIN 135-RELATED"/>
    <property type="match status" value="1"/>
</dbReference>
<sequence length="481" mass="54453">MSTSHESTSLKPALLTMMRAYGLGWVVTTTPGLISLLIKTLTSKDRQGAIQKAILVSVPTLLKHSITKNGFPLLLATSFGGQRFLRLIHETCTKKKLSLSSSIFWSSLFSVWAVKKIYPTIKTLDLTFFALVRAFDVFAHRIYESTRVRQIVPEWLLEYGNILVFTTASAEIIFSWFYEPQRLPKSYEKWITNMSGIDDRLLKALRAIRSGAWVYGKDTGFGYLLGDYCEKLGLPRSYGDPCSGRINCTVVHDGSTWGCEVNALYRFMKGFIKIFPVYLSVHLAPPLFFKTSRLMEDPVQSFTHILKASIRSSTFLGTFIGIIWYSICLVRTRIGHQLLGINQTRLDNTLAPLVGSMLCGLSLLIESKHRRGEMALYVTPRALFSVTGRLLSLFKKRKWWDAFGAKLTEDIVYAASVTIVIHTLYKDKNMVRPSIRGLMSWILKDELNDEKVNGIEKEEQVDEDDEGSLLEIKIKKPISTS</sequence>